<evidence type="ECO:0000313" key="3">
    <source>
        <dbReference type="Proteomes" id="UP000011185"/>
    </source>
</evidence>
<dbReference type="AlphaFoldDB" id="L7JZU6"/>
<accession>L7JZU6</accession>
<sequence length="675" mass="75517">MYVLYHLVAFAAAEMIKIIPVCDAECQKNMLLAKYYPAPNMPNEAAYCIRGVDVRTNKKCVVGVRGVVAKPADVKHGGVSVNPPPEDVIVSTYYKTVTVTSPTAASVATVLPNVKPSQIVYHSKNVTNSIPAAKIVPEKAPPVAGNVVVAPSVHVPAPIPAIKNPPVEVMPPKTAVAKPTVTVTQPPLIINRPVVQTVTVSQPPIVVNKPIMQTVTVSPPPTTVNYIHTVTISSPPTIVSAVQTVTVSSPPATVNAVQTVTVTVATSPQSAQTVTKEIRIESKPGAMTAIVKQPDNKKPPIEISTPISSTVSIKKPDIAPTSKNEPVPVYPAYPQDYSNYYAYYGYGDPRAYYPYDRQYGYYGNYYPPAYSYPGSTMKISKESKKLDDDKTVSKYKIVKNVDPAQAKQIMENEKKNCSDQDKNGMHNGGKEEKDCEAENVYELEPDAEKNEDDDSKPSYAPKEYPEDWGSDENAKDDKNPEKTHKKRRGRKHGKKGHRNKDKARKPTDNHKRHSKHSEPSVNAQNLYEKEDSKYTTDFQDEYNDSLPREIRERQPHVNEPPNINKYLYDRIYKKMRNKNMPRRINFDDEKNREEKLKDKYNSIIYLDEQDKMLRNKIFKQFIGERGLNQSKPVRRNGDEIELSDSFSAVVPEKKVKGDDENSSSDEIVFLSELLK</sequence>
<dbReference type="OrthoDB" id="10528379at2759"/>
<organism evidence="2 3">
    <name type="scientific">Trachipleistophora hominis</name>
    <name type="common">Microsporidian parasite</name>
    <dbReference type="NCBI Taxonomy" id="72359"/>
    <lineage>
        <taxon>Eukaryota</taxon>
        <taxon>Fungi</taxon>
        <taxon>Fungi incertae sedis</taxon>
        <taxon>Microsporidia</taxon>
        <taxon>Pleistophoridae</taxon>
        <taxon>Trachipleistophora</taxon>
    </lineage>
</organism>
<dbReference type="STRING" id="72359.L7JZU6"/>
<dbReference type="EMBL" id="JH993858">
    <property type="protein sequence ID" value="ELQ76262.1"/>
    <property type="molecule type" value="Genomic_DNA"/>
</dbReference>
<proteinExistence type="predicted"/>
<dbReference type="OMA" id="HPHTTFS"/>
<feature type="compositionally biased region" description="Basic residues" evidence="1">
    <location>
        <begin position="483"/>
        <end position="503"/>
    </location>
</feature>
<protein>
    <submittedName>
        <fullName evidence="2">Uncharacterized protein</fullName>
    </submittedName>
</protein>
<reference evidence="2 3" key="1">
    <citation type="journal article" date="2012" name="PLoS Pathog.">
        <title>The genome of the obligate intracellular parasite Trachipleistophora hominis: new insights into microsporidian genome dynamics and reductive evolution.</title>
        <authorList>
            <person name="Heinz E."/>
            <person name="Williams T.A."/>
            <person name="Nakjang S."/>
            <person name="Noel C.J."/>
            <person name="Swan D.C."/>
            <person name="Goldberg A.V."/>
            <person name="Harris S.R."/>
            <person name="Weinmaier T."/>
            <person name="Markert S."/>
            <person name="Becher D."/>
            <person name="Bernhardt J."/>
            <person name="Dagan T."/>
            <person name="Hacker C."/>
            <person name="Lucocq J.M."/>
            <person name="Schweder T."/>
            <person name="Rattei T."/>
            <person name="Hall N."/>
            <person name="Hirt R.P."/>
            <person name="Embley T.M."/>
        </authorList>
    </citation>
    <scope>NUCLEOTIDE SEQUENCE [LARGE SCALE GENOMIC DNA]</scope>
</reference>
<dbReference type="Proteomes" id="UP000011185">
    <property type="component" value="Unassembled WGS sequence"/>
</dbReference>
<gene>
    <name evidence="2" type="ORF">THOM_0773</name>
</gene>
<feature type="compositionally biased region" description="Acidic residues" evidence="1">
    <location>
        <begin position="434"/>
        <end position="454"/>
    </location>
</feature>
<dbReference type="VEuPathDB" id="MicrosporidiaDB:THOM_0773"/>
<keyword evidence="3" id="KW-1185">Reference proteome</keyword>
<feature type="compositionally biased region" description="Basic and acidic residues" evidence="1">
    <location>
        <begin position="410"/>
        <end position="433"/>
    </location>
</feature>
<name>L7JZU6_TRAHO</name>
<dbReference type="InParanoid" id="L7JZU6"/>
<evidence type="ECO:0000256" key="1">
    <source>
        <dbReference type="SAM" id="MobiDB-lite"/>
    </source>
</evidence>
<feature type="compositionally biased region" description="Basic and acidic residues" evidence="1">
    <location>
        <begin position="546"/>
        <end position="556"/>
    </location>
</feature>
<feature type="region of interest" description="Disordered" evidence="1">
    <location>
        <begin position="403"/>
        <end position="562"/>
    </location>
</feature>
<evidence type="ECO:0000313" key="2">
    <source>
        <dbReference type="EMBL" id="ELQ76262.1"/>
    </source>
</evidence>
<dbReference type="HOGENOM" id="CLU_407209_0_0_1"/>
<feature type="compositionally biased region" description="Basic and acidic residues" evidence="1">
    <location>
        <begin position="472"/>
        <end position="482"/>
    </location>
</feature>